<name>A0A1P8JV81_9BURK</name>
<dbReference type="KEGG" id="rhy:RD110_11000"/>
<accession>A0A1P8JV81</accession>
<keyword evidence="2" id="KW-1185">Reference proteome</keyword>
<protein>
    <submittedName>
        <fullName evidence="1">Uncharacterized protein</fullName>
    </submittedName>
</protein>
<reference evidence="1 2" key="1">
    <citation type="submission" date="2017-01" db="EMBL/GenBank/DDBJ databases">
        <authorList>
            <person name="Mah S.A."/>
            <person name="Swanson W.J."/>
            <person name="Moy G.W."/>
            <person name="Vacquier V.D."/>
        </authorList>
    </citation>
    <scope>NUCLEOTIDE SEQUENCE [LARGE SCALE GENOMIC DNA]</scope>
    <source>
        <strain evidence="1 2">DCY110</strain>
    </source>
</reference>
<organism evidence="1 2">
    <name type="scientific">Rhodoferax koreensis</name>
    <dbReference type="NCBI Taxonomy" id="1842727"/>
    <lineage>
        <taxon>Bacteria</taxon>
        <taxon>Pseudomonadati</taxon>
        <taxon>Pseudomonadota</taxon>
        <taxon>Betaproteobacteria</taxon>
        <taxon>Burkholderiales</taxon>
        <taxon>Comamonadaceae</taxon>
        <taxon>Rhodoferax</taxon>
    </lineage>
</organism>
<proteinExistence type="predicted"/>
<dbReference type="AlphaFoldDB" id="A0A1P8JV81"/>
<evidence type="ECO:0000313" key="1">
    <source>
        <dbReference type="EMBL" id="APW37654.1"/>
    </source>
</evidence>
<dbReference type="EMBL" id="CP019236">
    <property type="protein sequence ID" value="APW37654.1"/>
    <property type="molecule type" value="Genomic_DNA"/>
</dbReference>
<evidence type="ECO:0000313" key="2">
    <source>
        <dbReference type="Proteomes" id="UP000186609"/>
    </source>
</evidence>
<sequence>MPGIFLDCANVVPYESGFQGAPTPVAVAAAALAAECRGAIVATKLDGTRRVFAGTQTKLYELTGSTWTDRSAGTYTGSSESRWSFCQFGDTTVASNLTDAMQSSASGAFTAIATAPKAKIVVSASSNFVIAFNTNDVTYGASPDRWWCCAQSDQTNWTPNVANSANTGRLVAIEGPIQAAMTLGDYVVAYKARGIFIGSFAGAPVVWQWNLVPGGEAGAVGQDAVCDIGGAHFIVSNDNFWLFDGTRPQPIGTGVVRKWFLDNSSPSYRNRTKASYDKQNNLVRVSFPSLASSGACDTCLVYHVVAKKWGRADTTLEAPLNYISPGVTIDGLDAYASTIDTLPNIPVDSQYWLSGGQVSAYFNTSHQLVSLNGITQASSFTTGDMGDDDAVTILDRFRVRYVNRPTTAIASGSFKFNEGDALVAGPSGAINDGKFDIRQTGRFHRIRVDMTGPHKETAFDGKPKVTGAR</sequence>
<dbReference type="STRING" id="1842727.RD110_11000"/>
<gene>
    <name evidence="1" type="ORF">RD110_11000</name>
</gene>
<dbReference type="Proteomes" id="UP000186609">
    <property type="component" value="Chromosome"/>
</dbReference>